<keyword evidence="4" id="KW-1185">Reference proteome</keyword>
<evidence type="ECO:0000256" key="2">
    <source>
        <dbReference type="RuleBase" id="RU363015"/>
    </source>
</evidence>
<keyword evidence="2" id="KW-0203">Cytokinin biosynthesis</keyword>
<evidence type="ECO:0000256" key="1">
    <source>
        <dbReference type="ARBA" id="ARBA00006763"/>
    </source>
</evidence>
<accession>A0A0R2A429</accession>
<dbReference type="EMBL" id="AYYY01000025">
    <property type="protein sequence ID" value="KRM61407.1"/>
    <property type="molecule type" value="Genomic_DNA"/>
</dbReference>
<comment type="caution">
    <text evidence="3">The sequence shown here is derived from an EMBL/GenBank/DDBJ whole genome shotgun (WGS) entry which is preliminary data.</text>
</comment>
<keyword evidence="2" id="KW-0378">Hydrolase</keyword>
<dbReference type="AlphaFoldDB" id="A0A0R2A429"/>
<evidence type="ECO:0000313" key="4">
    <source>
        <dbReference type="Proteomes" id="UP000051733"/>
    </source>
</evidence>
<dbReference type="PANTHER" id="PTHR31223:SF70">
    <property type="entry name" value="LOG FAMILY PROTEIN YJL055W"/>
    <property type="match status" value="1"/>
</dbReference>
<organism evidence="3 4">
    <name type="scientific">Paucilactobacillus vaccinostercus DSM 20634</name>
    <dbReference type="NCBI Taxonomy" id="1423813"/>
    <lineage>
        <taxon>Bacteria</taxon>
        <taxon>Bacillati</taxon>
        <taxon>Bacillota</taxon>
        <taxon>Bacilli</taxon>
        <taxon>Lactobacillales</taxon>
        <taxon>Lactobacillaceae</taxon>
        <taxon>Paucilactobacillus</taxon>
    </lineage>
</organism>
<evidence type="ECO:0000313" key="3">
    <source>
        <dbReference type="EMBL" id="KRM61407.1"/>
    </source>
</evidence>
<dbReference type="SUPFAM" id="SSF102405">
    <property type="entry name" value="MCP/YpsA-like"/>
    <property type="match status" value="1"/>
</dbReference>
<dbReference type="InterPro" id="IPR005269">
    <property type="entry name" value="LOG"/>
</dbReference>
<reference evidence="3 4" key="1">
    <citation type="journal article" date="2015" name="Genome Announc.">
        <title>Expanding the biotechnology potential of lactobacilli through comparative genomics of 213 strains and associated genera.</title>
        <authorList>
            <person name="Sun Z."/>
            <person name="Harris H.M."/>
            <person name="McCann A."/>
            <person name="Guo C."/>
            <person name="Argimon S."/>
            <person name="Zhang W."/>
            <person name="Yang X."/>
            <person name="Jeffery I.B."/>
            <person name="Cooney J.C."/>
            <person name="Kagawa T.F."/>
            <person name="Liu W."/>
            <person name="Song Y."/>
            <person name="Salvetti E."/>
            <person name="Wrobel A."/>
            <person name="Rasinkangas P."/>
            <person name="Parkhill J."/>
            <person name="Rea M.C."/>
            <person name="O'Sullivan O."/>
            <person name="Ritari J."/>
            <person name="Douillard F.P."/>
            <person name="Paul Ross R."/>
            <person name="Yang R."/>
            <person name="Briner A.E."/>
            <person name="Felis G.E."/>
            <person name="de Vos W.M."/>
            <person name="Barrangou R."/>
            <person name="Klaenhammer T.R."/>
            <person name="Caufield P.W."/>
            <person name="Cui Y."/>
            <person name="Zhang H."/>
            <person name="O'Toole P.W."/>
        </authorList>
    </citation>
    <scope>NUCLEOTIDE SEQUENCE [LARGE SCALE GENOMIC DNA]</scope>
    <source>
        <strain evidence="3 4">DSM 20634</strain>
    </source>
</reference>
<dbReference type="NCBIfam" id="TIGR00730">
    <property type="entry name" value="Rossman fold protein, TIGR00730 family"/>
    <property type="match status" value="1"/>
</dbReference>
<comment type="similarity">
    <text evidence="1 2">Belongs to the LOG family.</text>
</comment>
<dbReference type="GO" id="GO:0016799">
    <property type="term" value="F:hydrolase activity, hydrolyzing N-glycosyl compounds"/>
    <property type="evidence" value="ECO:0007669"/>
    <property type="project" value="TreeGrafter"/>
</dbReference>
<name>A0A0R2A429_9LACO</name>
<protein>
    <recommendedName>
        <fullName evidence="2">Cytokinin riboside 5'-monophosphate phosphoribohydrolase</fullName>
        <ecNumber evidence="2">3.2.2.n1</ecNumber>
    </recommendedName>
</protein>
<dbReference type="PATRIC" id="fig|1423813.3.peg.1504"/>
<dbReference type="Pfam" id="PF03641">
    <property type="entry name" value="Lysine_decarbox"/>
    <property type="match status" value="1"/>
</dbReference>
<dbReference type="Proteomes" id="UP000051733">
    <property type="component" value="Unassembled WGS sequence"/>
</dbReference>
<dbReference type="GO" id="GO:0005829">
    <property type="term" value="C:cytosol"/>
    <property type="evidence" value="ECO:0007669"/>
    <property type="project" value="TreeGrafter"/>
</dbReference>
<sequence length="191" mass="20951">MNVKKIAVYCGASLGSNPVYQQAGAALGQWLAEHEIGLVYGGGKYGLMGVIAKSVLDHNGVVWGVITKELENRGTVLDTVTHLQVVDNMAARKSAMMNLSEGFIAFPGGPGTLEEIAEAFSWALIGDNSEPCAFYNVNHYYQPLQAMYDQMTSEGFLSEQGRSKLLFSDSIDEIQQFMASYEPPTIRTYHR</sequence>
<proteinExistence type="inferred from homology"/>
<dbReference type="EC" id="3.2.2.n1" evidence="2"/>
<gene>
    <name evidence="3" type="ORF">FC26_GL001479</name>
</gene>
<dbReference type="STRING" id="1423813.FC26_GL001479"/>
<dbReference type="InterPro" id="IPR031100">
    <property type="entry name" value="LOG_fam"/>
</dbReference>
<dbReference type="PANTHER" id="PTHR31223">
    <property type="entry name" value="LOG FAMILY PROTEIN YJL055W"/>
    <property type="match status" value="1"/>
</dbReference>
<dbReference type="Gene3D" id="3.40.50.450">
    <property type="match status" value="1"/>
</dbReference>
<dbReference type="GO" id="GO:0009691">
    <property type="term" value="P:cytokinin biosynthetic process"/>
    <property type="evidence" value="ECO:0007669"/>
    <property type="project" value="UniProtKB-UniRule"/>
</dbReference>